<gene>
    <name evidence="3" type="ORF">Pph01_40790</name>
</gene>
<reference evidence="3 4" key="1">
    <citation type="submission" date="2021-01" db="EMBL/GenBank/DDBJ databases">
        <title>Whole genome shotgun sequence of Planotetraspora phitsanulokensis NBRC 104273.</title>
        <authorList>
            <person name="Komaki H."/>
            <person name="Tamura T."/>
        </authorList>
    </citation>
    <scope>NUCLEOTIDE SEQUENCE [LARGE SCALE GENOMIC DNA]</scope>
    <source>
        <strain evidence="3 4">NBRC 104273</strain>
    </source>
</reference>
<feature type="signal peptide" evidence="2">
    <location>
        <begin position="1"/>
        <end position="21"/>
    </location>
</feature>
<sequence length="120" mass="14111">MLGKRLTLPLGAALLAGLAFGPGQVAQASTAQHTPAVVSTVQGMTSSTPNLVKAQPEPDRRRHHRHERGRHHREHMRHGRHHREHREHMRHGRHHREHMRHHREHREHMRHGHMRERHVG</sequence>
<dbReference type="Proteomes" id="UP000622547">
    <property type="component" value="Unassembled WGS sequence"/>
</dbReference>
<feature type="region of interest" description="Disordered" evidence="1">
    <location>
        <begin position="41"/>
        <end position="120"/>
    </location>
</feature>
<evidence type="ECO:0000256" key="1">
    <source>
        <dbReference type="SAM" id="MobiDB-lite"/>
    </source>
</evidence>
<organism evidence="3 4">
    <name type="scientific">Planotetraspora phitsanulokensis</name>
    <dbReference type="NCBI Taxonomy" id="575192"/>
    <lineage>
        <taxon>Bacteria</taxon>
        <taxon>Bacillati</taxon>
        <taxon>Actinomycetota</taxon>
        <taxon>Actinomycetes</taxon>
        <taxon>Streptosporangiales</taxon>
        <taxon>Streptosporangiaceae</taxon>
        <taxon>Planotetraspora</taxon>
    </lineage>
</organism>
<feature type="compositionally biased region" description="Basic residues" evidence="1">
    <location>
        <begin position="61"/>
        <end position="120"/>
    </location>
</feature>
<dbReference type="AlphaFoldDB" id="A0A8J3U921"/>
<evidence type="ECO:0000313" key="4">
    <source>
        <dbReference type="Proteomes" id="UP000622547"/>
    </source>
</evidence>
<keyword evidence="4" id="KW-1185">Reference proteome</keyword>
<accession>A0A8J3U921</accession>
<evidence type="ECO:0000313" key="3">
    <source>
        <dbReference type="EMBL" id="GII39076.1"/>
    </source>
</evidence>
<dbReference type="EMBL" id="BOOP01000019">
    <property type="protein sequence ID" value="GII39076.1"/>
    <property type="molecule type" value="Genomic_DNA"/>
</dbReference>
<evidence type="ECO:0000256" key="2">
    <source>
        <dbReference type="SAM" id="SignalP"/>
    </source>
</evidence>
<comment type="caution">
    <text evidence="3">The sequence shown here is derived from an EMBL/GenBank/DDBJ whole genome shotgun (WGS) entry which is preliminary data.</text>
</comment>
<name>A0A8J3U921_9ACTN</name>
<keyword evidence="2" id="KW-0732">Signal</keyword>
<feature type="compositionally biased region" description="Polar residues" evidence="1">
    <location>
        <begin position="41"/>
        <end position="50"/>
    </location>
</feature>
<feature type="chain" id="PRO_5039665394" evidence="2">
    <location>
        <begin position="22"/>
        <end position="120"/>
    </location>
</feature>
<protein>
    <submittedName>
        <fullName evidence="3">Uncharacterized protein</fullName>
    </submittedName>
</protein>
<proteinExistence type="predicted"/>